<dbReference type="EMBL" id="NIQC01000020">
    <property type="protein sequence ID" value="OWZ83361.1"/>
    <property type="molecule type" value="Genomic_DNA"/>
</dbReference>
<dbReference type="OrthoDB" id="2330154at2"/>
<feature type="transmembrane region" description="Helical" evidence="1">
    <location>
        <begin position="43"/>
        <end position="65"/>
    </location>
</feature>
<dbReference type="Proteomes" id="UP000214588">
    <property type="component" value="Unassembled WGS sequence"/>
</dbReference>
<gene>
    <name evidence="2" type="ORF">CDO51_09075</name>
</gene>
<evidence type="ECO:0000256" key="1">
    <source>
        <dbReference type="SAM" id="Phobius"/>
    </source>
</evidence>
<dbReference type="RefSeq" id="WP_089023959.1">
    <property type="nucleotide sequence ID" value="NZ_NIQC01000020.1"/>
</dbReference>
<accession>A0A226BWS3</accession>
<organism evidence="2 3">
    <name type="scientific">Natranaerobius trueperi</name>
    <dbReference type="NCBI Taxonomy" id="759412"/>
    <lineage>
        <taxon>Bacteria</taxon>
        <taxon>Bacillati</taxon>
        <taxon>Bacillota</taxon>
        <taxon>Clostridia</taxon>
        <taxon>Natranaerobiales</taxon>
        <taxon>Natranaerobiaceae</taxon>
        <taxon>Natranaerobius</taxon>
    </lineage>
</organism>
<proteinExistence type="predicted"/>
<evidence type="ECO:0000313" key="3">
    <source>
        <dbReference type="Proteomes" id="UP000214588"/>
    </source>
</evidence>
<comment type="caution">
    <text evidence="2">The sequence shown here is derived from an EMBL/GenBank/DDBJ whole genome shotgun (WGS) entry which is preliminary data.</text>
</comment>
<protein>
    <submittedName>
        <fullName evidence="2">Uncharacterized protein</fullName>
    </submittedName>
</protein>
<keyword evidence="1" id="KW-1133">Transmembrane helix</keyword>
<name>A0A226BWS3_9FIRM</name>
<keyword evidence="1" id="KW-0472">Membrane</keyword>
<keyword evidence="3" id="KW-1185">Reference proteome</keyword>
<evidence type="ECO:0000313" key="2">
    <source>
        <dbReference type="EMBL" id="OWZ83361.1"/>
    </source>
</evidence>
<keyword evidence="1" id="KW-0812">Transmembrane</keyword>
<dbReference type="AlphaFoldDB" id="A0A226BWS3"/>
<sequence>MRINSKLRLSVLVIFSILLIPIIVAFIMELNLTWKVETDNDWIGFYASYLGSMIGVFGVFATMRIDQKKREEEKKDELFFNNIDLYNKILSSLSVEKLTKLKERLSELKKESSWDMINTSTKRRLKQIEGSLDYSDETFGLSYAVSDYISSNLYNELKVTLYSQVDEFNEAVEYEDVLVEILNEVTRIVINDSDIEIVYDDYIEISVSKDKLLEKFEKNDYTKGYSNQMDNIYAKLLQIKESKEWSEYISRRVSIYNQINELKNYINNRIDKVLHY</sequence>
<reference evidence="2 3" key="1">
    <citation type="submission" date="2017-06" db="EMBL/GenBank/DDBJ databases">
        <title>Draft Genome Sequence of Natranaerobius trueperi halophilic, alkalithermophilic bacteria from soda lakes.</title>
        <authorList>
            <person name="Zhao B."/>
        </authorList>
    </citation>
    <scope>NUCLEOTIDE SEQUENCE [LARGE SCALE GENOMIC DNA]</scope>
    <source>
        <strain evidence="2 3">DSM 18760</strain>
    </source>
</reference>
<feature type="transmembrane region" description="Helical" evidence="1">
    <location>
        <begin position="7"/>
        <end position="28"/>
    </location>
</feature>